<proteinExistence type="predicted"/>
<feature type="compositionally biased region" description="Acidic residues" evidence="1">
    <location>
        <begin position="42"/>
        <end position="66"/>
    </location>
</feature>
<protein>
    <submittedName>
        <fullName evidence="2">Uncharacterized protein</fullName>
    </submittedName>
</protein>
<dbReference type="Proteomes" id="UP001180536">
    <property type="component" value="Unassembled WGS sequence"/>
</dbReference>
<reference evidence="2 3" key="1">
    <citation type="submission" date="2023-07" db="EMBL/GenBank/DDBJ databases">
        <title>Sorghum-associated microbial communities from plants grown in Nebraska, USA.</title>
        <authorList>
            <person name="Schachtman D."/>
        </authorList>
    </citation>
    <scope>NUCLEOTIDE SEQUENCE [LARGE SCALE GENOMIC DNA]</scope>
    <source>
        <strain evidence="2 3">BE310</strain>
    </source>
</reference>
<evidence type="ECO:0000313" key="2">
    <source>
        <dbReference type="EMBL" id="MDR7299492.1"/>
    </source>
</evidence>
<dbReference type="EMBL" id="JAVDXQ010000009">
    <property type="protein sequence ID" value="MDR7299492.1"/>
    <property type="molecule type" value="Genomic_DNA"/>
</dbReference>
<evidence type="ECO:0000256" key="1">
    <source>
        <dbReference type="SAM" id="MobiDB-lite"/>
    </source>
</evidence>
<feature type="region of interest" description="Disordered" evidence="1">
    <location>
        <begin position="32"/>
        <end position="67"/>
    </location>
</feature>
<name>A0ABU1ZFV3_9BURK</name>
<keyword evidence="3" id="KW-1185">Reference proteome</keyword>
<comment type="caution">
    <text evidence="2">The sequence shown here is derived from an EMBL/GenBank/DDBJ whole genome shotgun (WGS) entry which is preliminary data.</text>
</comment>
<sequence length="142" mass="15731">MKQMATSWPKQLLWEIEMRLITLEEMFFVAGGNEGDPICTEPEPDPEPDPEADPEPDPWMDYDSFSDGENYGLGSTLSDMSSMEYYAGLGKTIGVGVLINLVYDLLKNGYLWMDDHLKAAPGSPPYTLTPEMEAIIAGNMTA</sequence>
<gene>
    <name evidence="2" type="ORF">J2X16_004862</name>
</gene>
<accession>A0ABU1ZFV3</accession>
<evidence type="ECO:0000313" key="3">
    <source>
        <dbReference type="Proteomes" id="UP001180536"/>
    </source>
</evidence>
<organism evidence="2 3">
    <name type="scientific">Pelomonas aquatica</name>
    <dbReference type="NCBI Taxonomy" id="431058"/>
    <lineage>
        <taxon>Bacteria</taxon>
        <taxon>Pseudomonadati</taxon>
        <taxon>Pseudomonadota</taxon>
        <taxon>Betaproteobacteria</taxon>
        <taxon>Burkholderiales</taxon>
        <taxon>Sphaerotilaceae</taxon>
        <taxon>Roseateles</taxon>
    </lineage>
</organism>